<keyword evidence="3" id="KW-1185">Reference proteome</keyword>
<evidence type="ECO:0000313" key="2">
    <source>
        <dbReference type="EMBL" id="GAA4691348.1"/>
    </source>
</evidence>
<dbReference type="EMBL" id="BAABKM010000001">
    <property type="protein sequence ID" value="GAA4691348.1"/>
    <property type="molecule type" value="Genomic_DNA"/>
</dbReference>
<reference evidence="3" key="1">
    <citation type="journal article" date="2019" name="Int. J. Syst. Evol. Microbiol.">
        <title>The Global Catalogue of Microorganisms (GCM) 10K type strain sequencing project: providing services to taxonomists for standard genome sequencing and annotation.</title>
        <authorList>
            <consortium name="The Broad Institute Genomics Platform"/>
            <consortium name="The Broad Institute Genome Sequencing Center for Infectious Disease"/>
            <person name="Wu L."/>
            <person name="Ma J."/>
        </authorList>
    </citation>
    <scope>NUCLEOTIDE SEQUENCE [LARGE SCALE GENOMIC DNA]</scope>
    <source>
        <strain evidence="3">JCM 18531</strain>
    </source>
</reference>
<feature type="signal peptide" evidence="1">
    <location>
        <begin position="1"/>
        <end position="25"/>
    </location>
</feature>
<sequence>MHRLALAVVAVLVACSGLAVAPATAAGVYKVTLASSRSVADVGQVTVLTGKVSGRGAGKKKVGVDVSTDGSAWKRLGTTTTTKTGKYTYKAKVASAGTTSYRVVVPRSKTVGKGTSKTVALQSWRWLDLYDQPYLTGGGVVGRGAYETTTIGGGKPPAHTFAMGESSYLYWNLAQQCDQVVAQVGLGDGDQGETRTVRFEQSGDTTDVAVTGGEALKGFADLDASAANSLFVSRPDDRYAFLVLPRAHCKVNTLPVAAD</sequence>
<dbReference type="Proteomes" id="UP001499974">
    <property type="component" value="Unassembled WGS sequence"/>
</dbReference>
<feature type="chain" id="PRO_5046966679" evidence="1">
    <location>
        <begin position="26"/>
        <end position="259"/>
    </location>
</feature>
<evidence type="ECO:0000256" key="1">
    <source>
        <dbReference type="SAM" id="SignalP"/>
    </source>
</evidence>
<comment type="caution">
    <text evidence="2">The sequence shown here is derived from an EMBL/GenBank/DDBJ whole genome shotgun (WGS) entry which is preliminary data.</text>
</comment>
<evidence type="ECO:0000313" key="3">
    <source>
        <dbReference type="Proteomes" id="UP001499974"/>
    </source>
</evidence>
<organism evidence="2 3">
    <name type="scientific">Nocardioides conyzicola</name>
    <dbReference type="NCBI Taxonomy" id="1651781"/>
    <lineage>
        <taxon>Bacteria</taxon>
        <taxon>Bacillati</taxon>
        <taxon>Actinomycetota</taxon>
        <taxon>Actinomycetes</taxon>
        <taxon>Propionibacteriales</taxon>
        <taxon>Nocardioidaceae</taxon>
        <taxon>Nocardioides</taxon>
    </lineage>
</organism>
<protein>
    <submittedName>
        <fullName evidence="2">Uncharacterized protein</fullName>
    </submittedName>
</protein>
<dbReference type="PROSITE" id="PS51257">
    <property type="entry name" value="PROKAR_LIPOPROTEIN"/>
    <property type="match status" value="1"/>
</dbReference>
<proteinExistence type="predicted"/>
<gene>
    <name evidence="2" type="ORF">GCM10023349_02550</name>
</gene>
<dbReference type="RefSeq" id="WP_345518436.1">
    <property type="nucleotide sequence ID" value="NZ_BAABKM010000001.1"/>
</dbReference>
<accession>A0ABP8WL01</accession>
<keyword evidence="1" id="KW-0732">Signal</keyword>
<name>A0ABP8WL01_9ACTN</name>